<dbReference type="PRINTS" id="PR00834">
    <property type="entry name" value="PROTEASES2C"/>
</dbReference>
<dbReference type="AlphaFoldDB" id="A0A1F4RJC4"/>
<dbReference type="PANTHER" id="PTHR22939">
    <property type="entry name" value="SERINE PROTEASE FAMILY S1C HTRA-RELATED"/>
    <property type="match status" value="1"/>
</dbReference>
<keyword evidence="4" id="KW-0732">Signal</keyword>
<protein>
    <recommendedName>
        <fullName evidence="5">PDZ domain-containing protein</fullName>
    </recommendedName>
</protein>
<dbReference type="SUPFAM" id="SSF50156">
    <property type="entry name" value="PDZ domain-like"/>
    <property type="match status" value="1"/>
</dbReference>
<evidence type="ECO:0000313" key="7">
    <source>
        <dbReference type="Proteomes" id="UP000179095"/>
    </source>
</evidence>
<evidence type="ECO:0000313" key="6">
    <source>
        <dbReference type="EMBL" id="OGC08272.1"/>
    </source>
</evidence>
<dbReference type="SUPFAM" id="SSF50494">
    <property type="entry name" value="Trypsin-like serine proteases"/>
    <property type="match status" value="1"/>
</dbReference>
<dbReference type="PANTHER" id="PTHR22939:SF129">
    <property type="entry name" value="SERINE PROTEASE HTRA2, MITOCHONDRIAL"/>
    <property type="match status" value="1"/>
</dbReference>
<evidence type="ECO:0000256" key="3">
    <source>
        <dbReference type="ARBA" id="ARBA00022801"/>
    </source>
</evidence>
<comment type="similarity">
    <text evidence="1">Belongs to the peptidase S1C family.</text>
</comment>
<feature type="signal peptide" evidence="4">
    <location>
        <begin position="1"/>
        <end position="20"/>
    </location>
</feature>
<dbReference type="STRING" id="1802568.A3F86_05025"/>
<dbReference type="InterPro" id="IPR001478">
    <property type="entry name" value="PDZ"/>
</dbReference>
<dbReference type="InterPro" id="IPR036034">
    <property type="entry name" value="PDZ_sf"/>
</dbReference>
<dbReference type="SMART" id="SM00228">
    <property type="entry name" value="PDZ"/>
    <property type="match status" value="1"/>
</dbReference>
<gene>
    <name evidence="6" type="ORF">A3F86_05025</name>
</gene>
<dbReference type="Pfam" id="PF13180">
    <property type="entry name" value="PDZ_2"/>
    <property type="match status" value="1"/>
</dbReference>
<dbReference type="Proteomes" id="UP000179095">
    <property type="component" value="Unassembled WGS sequence"/>
</dbReference>
<evidence type="ECO:0000256" key="1">
    <source>
        <dbReference type="ARBA" id="ARBA00010541"/>
    </source>
</evidence>
<dbReference type="PROSITE" id="PS51257">
    <property type="entry name" value="PROKAR_LIPOPROTEIN"/>
    <property type="match status" value="1"/>
</dbReference>
<dbReference type="Gene3D" id="2.30.42.10">
    <property type="match status" value="1"/>
</dbReference>
<evidence type="ECO:0000256" key="4">
    <source>
        <dbReference type="SAM" id="SignalP"/>
    </source>
</evidence>
<comment type="caution">
    <text evidence="6">The sequence shown here is derived from an EMBL/GenBank/DDBJ whole genome shotgun (WGS) entry which is preliminary data.</text>
</comment>
<proteinExistence type="inferred from homology"/>
<accession>A0A1F4RJC4</accession>
<evidence type="ECO:0000259" key="5">
    <source>
        <dbReference type="SMART" id="SM00228"/>
    </source>
</evidence>
<organism evidence="6 7">
    <name type="scientific">candidate division WOR-1 bacterium RIFCSPLOWO2_12_FULL_45_9</name>
    <dbReference type="NCBI Taxonomy" id="1802568"/>
    <lineage>
        <taxon>Bacteria</taxon>
        <taxon>Bacillati</taxon>
        <taxon>Saganbacteria</taxon>
    </lineage>
</organism>
<keyword evidence="2" id="KW-0645">Protease</keyword>
<reference evidence="6 7" key="1">
    <citation type="journal article" date="2016" name="Nat. Commun.">
        <title>Thousands of microbial genomes shed light on interconnected biogeochemical processes in an aquifer system.</title>
        <authorList>
            <person name="Anantharaman K."/>
            <person name="Brown C.T."/>
            <person name="Hug L.A."/>
            <person name="Sharon I."/>
            <person name="Castelle C.J."/>
            <person name="Probst A.J."/>
            <person name="Thomas B.C."/>
            <person name="Singh A."/>
            <person name="Wilkins M.J."/>
            <person name="Karaoz U."/>
            <person name="Brodie E.L."/>
            <person name="Williams K.H."/>
            <person name="Hubbard S.S."/>
            <person name="Banfield J.F."/>
        </authorList>
    </citation>
    <scope>NUCLEOTIDE SEQUENCE [LARGE SCALE GENOMIC DNA]</scope>
</reference>
<feature type="domain" description="PDZ" evidence="5">
    <location>
        <begin position="279"/>
        <end position="361"/>
    </location>
</feature>
<name>A0A1F4RJC4_UNCSA</name>
<dbReference type="InterPro" id="IPR009003">
    <property type="entry name" value="Peptidase_S1_PA"/>
</dbReference>
<feature type="chain" id="PRO_5009514241" description="PDZ domain-containing protein" evidence="4">
    <location>
        <begin position="21"/>
        <end position="374"/>
    </location>
</feature>
<dbReference type="Pfam" id="PF13365">
    <property type="entry name" value="Trypsin_2"/>
    <property type="match status" value="1"/>
</dbReference>
<dbReference type="EMBL" id="METQ01000059">
    <property type="protein sequence ID" value="OGC08272.1"/>
    <property type="molecule type" value="Genomic_DNA"/>
</dbReference>
<dbReference type="Gene3D" id="2.40.10.120">
    <property type="match status" value="1"/>
</dbReference>
<dbReference type="GO" id="GO:0004252">
    <property type="term" value="F:serine-type endopeptidase activity"/>
    <property type="evidence" value="ECO:0007669"/>
    <property type="project" value="InterPro"/>
</dbReference>
<evidence type="ECO:0000256" key="2">
    <source>
        <dbReference type="ARBA" id="ARBA00022670"/>
    </source>
</evidence>
<keyword evidence="3" id="KW-0378">Hydrolase</keyword>
<dbReference type="InterPro" id="IPR001940">
    <property type="entry name" value="Peptidase_S1C"/>
</dbReference>
<sequence length="374" mass="40372">MKSKIFITIFLLASCDMAMSQIVALGNAPKSPQEEKSSAQISKAMPGDWGPNTIADIVENVGGAIVNIDIVKKVRVASPFSNFNQNFGFDFMPEYRDYFRDRVVPQKGAGSGFIFGPKGHILTNAHVVQGADEIKVALKDGRKLEAKIVGQDASIDLAVIKVEAKDLPTLKLGDSEKIRPGEWAIAIGNPYGFANTVTAGIISATHRELADLGKKNLIQTDAPINPGNSGGPLLNTRGEVIGINVAIVSGAQSIGFAIPINAAKEILDELIKEGKVSRAWLGVYMRDVDERIAAYLELPMAEGVVVTDIVNDSPSQKMGLGKYDIIRAVNDKPIKSSSEIQEIISQLKPKDEISIEIYREGHNQVLKGTLSERP</sequence>
<dbReference type="GO" id="GO:0006508">
    <property type="term" value="P:proteolysis"/>
    <property type="evidence" value="ECO:0007669"/>
    <property type="project" value="UniProtKB-KW"/>
</dbReference>